<dbReference type="RefSeq" id="WP_218445068.1">
    <property type="nucleotide sequence ID" value="NZ_JAGSPA010000002.1"/>
</dbReference>
<dbReference type="EMBL" id="JAGSPA010000002">
    <property type="protein sequence ID" value="MBV7256431.1"/>
    <property type="molecule type" value="Genomic_DNA"/>
</dbReference>
<dbReference type="Pfam" id="PF00043">
    <property type="entry name" value="GST_C"/>
    <property type="match status" value="1"/>
</dbReference>
<evidence type="ECO:0000313" key="5">
    <source>
        <dbReference type="Proteomes" id="UP000722336"/>
    </source>
</evidence>
<protein>
    <submittedName>
        <fullName evidence="4">Glutathione S-transferase family protein</fullName>
    </submittedName>
</protein>
<evidence type="ECO:0000313" key="4">
    <source>
        <dbReference type="EMBL" id="MBV7256431.1"/>
    </source>
</evidence>
<organism evidence="4 5">
    <name type="scientific">Pacificimonas pallii</name>
    <dbReference type="NCBI Taxonomy" id="2827236"/>
    <lineage>
        <taxon>Bacteria</taxon>
        <taxon>Pseudomonadati</taxon>
        <taxon>Pseudomonadota</taxon>
        <taxon>Alphaproteobacteria</taxon>
        <taxon>Sphingomonadales</taxon>
        <taxon>Sphingosinicellaceae</taxon>
        <taxon>Pacificimonas</taxon>
    </lineage>
</organism>
<dbReference type="InterPro" id="IPR040079">
    <property type="entry name" value="Glutathione_S-Trfase"/>
</dbReference>
<feature type="domain" description="GST N-terminal" evidence="2">
    <location>
        <begin position="1"/>
        <end position="81"/>
    </location>
</feature>
<keyword evidence="5" id="KW-1185">Reference proteome</keyword>
<gene>
    <name evidence="4" type="ORF">KCG44_06485</name>
</gene>
<comment type="similarity">
    <text evidence="1">Belongs to the GST superfamily.</text>
</comment>
<feature type="domain" description="GST C-terminal" evidence="3">
    <location>
        <begin position="91"/>
        <end position="216"/>
    </location>
</feature>
<reference evidence="4 5" key="1">
    <citation type="submission" date="2021-04" db="EMBL/GenBank/DDBJ databases">
        <authorList>
            <person name="Pira H."/>
            <person name="Risdian C."/>
            <person name="Wink J."/>
        </authorList>
    </citation>
    <scope>NUCLEOTIDE SEQUENCE [LARGE SCALE GENOMIC DNA]</scope>
    <source>
        <strain evidence="4 5">WHA3</strain>
    </source>
</reference>
<dbReference type="SFLD" id="SFLDG01150">
    <property type="entry name" value="Main.1:_Beta-like"/>
    <property type="match status" value="1"/>
</dbReference>
<dbReference type="CDD" id="cd03046">
    <property type="entry name" value="GST_N_GTT1_like"/>
    <property type="match status" value="1"/>
</dbReference>
<dbReference type="InterPro" id="IPR010987">
    <property type="entry name" value="Glutathione-S-Trfase_C-like"/>
</dbReference>
<sequence>MLIVHHLRISQSERVVWLCEELGLDYDLKLYNRRQDNRLAPDELKALHPIQTAPIIQDGDLTLGESGAILQYITQTYGSAEQQAVLNPGPDDADYADHLFWFHWCNGTLMTANMMLLLVSMSGAAKDNPALISCQERVARAWAMMETRLGESDHFGGRNLTLADINIAFSLTTARAFREEKTSVADFPNIRAWLQRIGARDAYQRAMAKAEPGMAPVLS</sequence>
<accession>A0ABS6SDK9</accession>
<proteinExistence type="inferred from homology"/>
<dbReference type="PANTHER" id="PTHR44051">
    <property type="entry name" value="GLUTATHIONE S-TRANSFERASE-RELATED"/>
    <property type="match status" value="1"/>
</dbReference>
<evidence type="ECO:0000256" key="1">
    <source>
        <dbReference type="RuleBase" id="RU003494"/>
    </source>
</evidence>
<dbReference type="Pfam" id="PF02798">
    <property type="entry name" value="GST_N"/>
    <property type="match status" value="1"/>
</dbReference>
<comment type="caution">
    <text evidence="4">The sequence shown here is derived from an EMBL/GenBank/DDBJ whole genome shotgun (WGS) entry which is preliminary data.</text>
</comment>
<dbReference type="PANTHER" id="PTHR44051:SF9">
    <property type="entry name" value="GLUTATHIONE S-TRANSFERASE 1"/>
    <property type="match status" value="1"/>
</dbReference>
<dbReference type="InterPro" id="IPR004045">
    <property type="entry name" value="Glutathione_S-Trfase_N"/>
</dbReference>
<evidence type="ECO:0000259" key="2">
    <source>
        <dbReference type="PROSITE" id="PS50404"/>
    </source>
</evidence>
<dbReference type="PROSITE" id="PS50404">
    <property type="entry name" value="GST_NTER"/>
    <property type="match status" value="1"/>
</dbReference>
<dbReference type="SFLD" id="SFLDG00358">
    <property type="entry name" value="Main_(cytGST)"/>
    <property type="match status" value="1"/>
</dbReference>
<dbReference type="SFLD" id="SFLDS00019">
    <property type="entry name" value="Glutathione_Transferase_(cytos"/>
    <property type="match status" value="1"/>
</dbReference>
<dbReference type="PROSITE" id="PS50405">
    <property type="entry name" value="GST_CTER"/>
    <property type="match status" value="1"/>
</dbReference>
<dbReference type="InterPro" id="IPR004046">
    <property type="entry name" value="GST_C"/>
</dbReference>
<evidence type="ECO:0000259" key="3">
    <source>
        <dbReference type="PROSITE" id="PS50405"/>
    </source>
</evidence>
<name>A0ABS6SDK9_9SPHN</name>
<dbReference type="Proteomes" id="UP000722336">
    <property type="component" value="Unassembled WGS sequence"/>
</dbReference>